<gene>
    <name evidence="1" type="ORF">BDQ12DRAFT_671969</name>
</gene>
<dbReference type="Proteomes" id="UP000308652">
    <property type="component" value="Unassembled WGS sequence"/>
</dbReference>
<proteinExistence type="predicted"/>
<organism evidence="1 2">
    <name type="scientific">Crucibulum laeve</name>
    <dbReference type="NCBI Taxonomy" id="68775"/>
    <lineage>
        <taxon>Eukaryota</taxon>
        <taxon>Fungi</taxon>
        <taxon>Dikarya</taxon>
        <taxon>Basidiomycota</taxon>
        <taxon>Agaricomycotina</taxon>
        <taxon>Agaricomycetes</taxon>
        <taxon>Agaricomycetidae</taxon>
        <taxon>Agaricales</taxon>
        <taxon>Agaricineae</taxon>
        <taxon>Nidulariaceae</taxon>
        <taxon>Crucibulum</taxon>
    </lineage>
</organism>
<evidence type="ECO:0000313" key="2">
    <source>
        <dbReference type="Proteomes" id="UP000308652"/>
    </source>
</evidence>
<dbReference type="AlphaFoldDB" id="A0A5C3LEY1"/>
<accession>A0A5C3LEY1</accession>
<evidence type="ECO:0000313" key="1">
    <source>
        <dbReference type="EMBL" id="TFK31310.1"/>
    </source>
</evidence>
<protein>
    <submittedName>
        <fullName evidence="1">Uncharacterized protein</fullName>
    </submittedName>
</protein>
<dbReference type="EMBL" id="ML213785">
    <property type="protein sequence ID" value="TFK31310.1"/>
    <property type="molecule type" value="Genomic_DNA"/>
</dbReference>
<name>A0A5C3LEY1_9AGAR</name>
<reference evidence="1 2" key="1">
    <citation type="journal article" date="2019" name="Nat. Ecol. Evol.">
        <title>Megaphylogeny resolves global patterns of mushroom evolution.</title>
        <authorList>
            <person name="Varga T."/>
            <person name="Krizsan K."/>
            <person name="Foldi C."/>
            <person name="Dima B."/>
            <person name="Sanchez-Garcia M."/>
            <person name="Sanchez-Ramirez S."/>
            <person name="Szollosi G.J."/>
            <person name="Szarkandi J.G."/>
            <person name="Papp V."/>
            <person name="Albert L."/>
            <person name="Andreopoulos W."/>
            <person name="Angelini C."/>
            <person name="Antonin V."/>
            <person name="Barry K.W."/>
            <person name="Bougher N.L."/>
            <person name="Buchanan P."/>
            <person name="Buyck B."/>
            <person name="Bense V."/>
            <person name="Catcheside P."/>
            <person name="Chovatia M."/>
            <person name="Cooper J."/>
            <person name="Damon W."/>
            <person name="Desjardin D."/>
            <person name="Finy P."/>
            <person name="Geml J."/>
            <person name="Haridas S."/>
            <person name="Hughes K."/>
            <person name="Justo A."/>
            <person name="Karasinski D."/>
            <person name="Kautmanova I."/>
            <person name="Kiss B."/>
            <person name="Kocsube S."/>
            <person name="Kotiranta H."/>
            <person name="LaButti K.M."/>
            <person name="Lechner B.E."/>
            <person name="Liimatainen K."/>
            <person name="Lipzen A."/>
            <person name="Lukacs Z."/>
            <person name="Mihaltcheva S."/>
            <person name="Morgado L.N."/>
            <person name="Niskanen T."/>
            <person name="Noordeloos M.E."/>
            <person name="Ohm R.A."/>
            <person name="Ortiz-Santana B."/>
            <person name="Ovrebo C."/>
            <person name="Racz N."/>
            <person name="Riley R."/>
            <person name="Savchenko A."/>
            <person name="Shiryaev A."/>
            <person name="Soop K."/>
            <person name="Spirin V."/>
            <person name="Szebenyi C."/>
            <person name="Tomsovsky M."/>
            <person name="Tulloss R.E."/>
            <person name="Uehling J."/>
            <person name="Grigoriev I.V."/>
            <person name="Vagvolgyi C."/>
            <person name="Papp T."/>
            <person name="Martin F.M."/>
            <person name="Miettinen O."/>
            <person name="Hibbett D.S."/>
            <person name="Nagy L.G."/>
        </authorList>
    </citation>
    <scope>NUCLEOTIDE SEQUENCE [LARGE SCALE GENOMIC DNA]</scope>
    <source>
        <strain evidence="1 2">CBS 166.37</strain>
    </source>
</reference>
<keyword evidence="2" id="KW-1185">Reference proteome</keyword>
<feature type="non-terminal residue" evidence="1">
    <location>
        <position position="1"/>
    </location>
</feature>
<sequence length="132" mass="14926">CVQGLLSSKYLPPIQAKSNTDRDQLVKNIQQSVGLCSLGLEYFDHVLMNLQAINSMFVGCFGNQLLGCKSGQFDPSGFPTTLKGNSYMHRPNNVVEYMKMSSITGRIKYTTAIWWRHHLQSYVYPSRINKSS</sequence>
<dbReference type="OrthoDB" id="3269456at2759"/>